<proteinExistence type="predicted"/>
<dbReference type="RefSeq" id="XP_066801126.1">
    <property type="nucleotide sequence ID" value="XM_066948558.1"/>
</dbReference>
<dbReference type="KEGG" id="kne:92182725"/>
<comment type="caution">
    <text evidence="2">The sequence shown here is derived from an EMBL/GenBank/DDBJ whole genome shotgun (WGS) entry which is preliminary data.</text>
</comment>
<dbReference type="Proteomes" id="UP001388673">
    <property type="component" value="Unassembled WGS sequence"/>
</dbReference>
<evidence type="ECO:0000313" key="3">
    <source>
        <dbReference type="Proteomes" id="UP001388673"/>
    </source>
</evidence>
<keyword evidence="3" id="KW-1185">Reference proteome</keyword>
<organism evidence="2 3">
    <name type="scientific">Kwoniella newhampshirensis</name>
    <dbReference type="NCBI Taxonomy" id="1651941"/>
    <lineage>
        <taxon>Eukaryota</taxon>
        <taxon>Fungi</taxon>
        <taxon>Dikarya</taxon>
        <taxon>Basidiomycota</taxon>
        <taxon>Agaricomycotina</taxon>
        <taxon>Tremellomycetes</taxon>
        <taxon>Tremellales</taxon>
        <taxon>Cryptococcaceae</taxon>
        <taxon>Kwoniella</taxon>
    </lineage>
</organism>
<feature type="compositionally biased region" description="Low complexity" evidence="1">
    <location>
        <begin position="18"/>
        <end position="27"/>
    </location>
</feature>
<feature type="region of interest" description="Disordered" evidence="1">
    <location>
        <begin position="1"/>
        <end position="266"/>
    </location>
</feature>
<dbReference type="AlphaFoldDB" id="A0AAW0YZ87"/>
<feature type="compositionally biased region" description="Pro residues" evidence="1">
    <location>
        <begin position="489"/>
        <end position="501"/>
    </location>
</feature>
<dbReference type="GeneID" id="92182725"/>
<feature type="compositionally biased region" description="Low complexity" evidence="1">
    <location>
        <begin position="1"/>
        <end position="11"/>
    </location>
</feature>
<feature type="compositionally biased region" description="Basic and acidic residues" evidence="1">
    <location>
        <begin position="559"/>
        <end position="574"/>
    </location>
</feature>
<feature type="compositionally biased region" description="Basic residues" evidence="1">
    <location>
        <begin position="251"/>
        <end position="260"/>
    </location>
</feature>
<feature type="region of interest" description="Disordered" evidence="1">
    <location>
        <begin position="457"/>
        <end position="640"/>
    </location>
</feature>
<protein>
    <recommendedName>
        <fullName evidence="4">Something about silencing protein 4 domain-containing protein</fullName>
    </recommendedName>
</protein>
<evidence type="ECO:0008006" key="4">
    <source>
        <dbReference type="Google" id="ProtNLM"/>
    </source>
</evidence>
<feature type="compositionally biased region" description="Basic and acidic residues" evidence="1">
    <location>
        <begin position="198"/>
        <end position="208"/>
    </location>
</feature>
<feature type="compositionally biased region" description="Basic and acidic residues" evidence="1">
    <location>
        <begin position="80"/>
        <end position="101"/>
    </location>
</feature>
<feature type="compositionally biased region" description="Basic and acidic residues" evidence="1">
    <location>
        <begin position="215"/>
        <end position="247"/>
    </location>
</feature>
<reference evidence="2 3" key="1">
    <citation type="journal article" date="2024" name="bioRxiv">
        <title>Comparative genomics of Cryptococcus and Kwoniella reveals pathogenesis evolution and contrasting karyotype dynamics via intercentromeric recombination or chromosome fusion.</title>
        <authorList>
            <person name="Coelho M.A."/>
            <person name="David-Palma M."/>
            <person name="Shea T."/>
            <person name="Bowers K."/>
            <person name="McGinley-Smith S."/>
            <person name="Mohammad A.W."/>
            <person name="Gnirke A."/>
            <person name="Yurkov A.M."/>
            <person name="Nowrousian M."/>
            <person name="Sun S."/>
            <person name="Cuomo C.A."/>
            <person name="Heitman J."/>
        </authorList>
    </citation>
    <scope>NUCLEOTIDE SEQUENCE [LARGE SCALE GENOMIC DNA]</scope>
    <source>
        <strain evidence="2 3">CBS 13917</strain>
    </source>
</reference>
<dbReference type="EMBL" id="JBCAWK010000010">
    <property type="protein sequence ID" value="KAK8847608.1"/>
    <property type="molecule type" value="Genomic_DNA"/>
</dbReference>
<sequence>MSSSVVLSPSVAPIATVSELSSSSTLTHRTNRASYPRRAREHPSTSPGPTNASSTMSTRSRRSYSRSLSHAGGSPTKQSSPDKRSITSSGSRRDRDHKGDISYDTDQTKTAALGLEIGEDEPSDQVVFLPGEEEEGGKEVKREQDGEPEIDGQGDAVITDQSMTALTGPVVSEEPTKKNVIRLVLGRKRKAEADEAVDPSRERGKDVEENTIESEYEREIEQDREEERAEGSVHDEDRADTKDEKNGGPRRLPRKKRKWLKKGEVDPDDPVAVARQRAKHKIIDEAIESLDKQEEMLLADSHPQLLWLWAELDRRRNLQLKWLEARHEAVIGDLATMRDHEKRASKSDFRVKREALADDMVRDNRHRMARATAERTALKREEDTLPTLKTGRGGGGWVLSDKFLLSTGDQQLAPVEVRGVRRQRPDISQQIQSLSFEEIQSDLQKLGRIIPFNSPLSPPIKASVSHQSHHHNESRRATTARPEWAQHKPSPPQQQAPPPRPLSLWNPPRDIGYHLGKPSTSRPKSPELIHPQPKRERIEGNNGHHHHRFDPHPSPYDARPPHDHDYDAKLRQDRFPPPQQQMSGSRSDASRYGYWPPPLGSSAIGGQGGRMTNTASSAPYHHSYLPRPPAPPSLGLPPRA</sequence>
<evidence type="ECO:0000256" key="1">
    <source>
        <dbReference type="SAM" id="MobiDB-lite"/>
    </source>
</evidence>
<gene>
    <name evidence="2" type="ORF">IAR55_005467</name>
</gene>
<feature type="compositionally biased region" description="Pro residues" evidence="1">
    <location>
        <begin position="626"/>
        <end position="640"/>
    </location>
</feature>
<name>A0AAW0YZ87_9TREE</name>
<evidence type="ECO:0000313" key="2">
    <source>
        <dbReference type="EMBL" id="KAK8847608.1"/>
    </source>
</evidence>
<feature type="compositionally biased region" description="Basic residues" evidence="1">
    <location>
        <begin position="29"/>
        <end position="40"/>
    </location>
</feature>
<accession>A0AAW0YZ87</accession>